<feature type="domain" description="RNA polymerase sigma-70 region 2" evidence="5">
    <location>
        <begin position="10"/>
        <end position="75"/>
    </location>
</feature>
<reference evidence="7 8" key="1">
    <citation type="submission" date="2024-03" db="EMBL/GenBank/DDBJ databases">
        <title>Human intestinal bacterial collection.</title>
        <authorList>
            <person name="Pauvert C."/>
            <person name="Hitch T.C.A."/>
            <person name="Clavel T."/>
        </authorList>
    </citation>
    <scope>NUCLEOTIDE SEQUENCE [LARGE SCALE GENOMIC DNA]</scope>
    <source>
        <strain evidence="7 8">CLA-AA-H185</strain>
    </source>
</reference>
<evidence type="ECO:0000313" key="7">
    <source>
        <dbReference type="EMBL" id="MEQ2557656.1"/>
    </source>
</evidence>
<dbReference type="SUPFAM" id="SSF88659">
    <property type="entry name" value="Sigma3 and sigma4 domains of RNA polymerase sigma factors"/>
    <property type="match status" value="1"/>
</dbReference>
<keyword evidence="4" id="KW-0804">Transcription</keyword>
<evidence type="ECO:0000256" key="2">
    <source>
        <dbReference type="ARBA" id="ARBA00023015"/>
    </source>
</evidence>
<dbReference type="EMBL" id="JBBMEX010000006">
    <property type="protein sequence ID" value="MEQ2557656.1"/>
    <property type="molecule type" value="Genomic_DNA"/>
</dbReference>
<dbReference type="PANTHER" id="PTHR43133:SF51">
    <property type="entry name" value="RNA POLYMERASE SIGMA FACTOR"/>
    <property type="match status" value="1"/>
</dbReference>
<dbReference type="InterPro" id="IPR013325">
    <property type="entry name" value="RNA_pol_sigma_r2"/>
</dbReference>
<proteinExistence type="inferred from homology"/>
<name>A0ABV1HD67_9FIRM</name>
<dbReference type="InterPro" id="IPR007627">
    <property type="entry name" value="RNA_pol_sigma70_r2"/>
</dbReference>
<dbReference type="InterPro" id="IPR014284">
    <property type="entry name" value="RNA_pol_sigma-70_dom"/>
</dbReference>
<keyword evidence="2" id="KW-0805">Transcription regulation</keyword>
<evidence type="ECO:0000256" key="4">
    <source>
        <dbReference type="ARBA" id="ARBA00023163"/>
    </source>
</evidence>
<evidence type="ECO:0000259" key="5">
    <source>
        <dbReference type="Pfam" id="PF04542"/>
    </source>
</evidence>
<dbReference type="InterPro" id="IPR013249">
    <property type="entry name" value="RNA_pol_sigma70_r4_t2"/>
</dbReference>
<dbReference type="InterPro" id="IPR039425">
    <property type="entry name" value="RNA_pol_sigma-70-like"/>
</dbReference>
<evidence type="ECO:0000256" key="1">
    <source>
        <dbReference type="ARBA" id="ARBA00010641"/>
    </source>
</evidence>
<keyword evidence="8" id="KW-1185">Reference proteome</keyword>
<keyword evidence="3" id="KW-0731">Sigma factor</keyword>
<organism evidence="7 8">
    <name type="scientific">Maccoyibacter intestinihominis</name>
    <dbReference type="NCBI Taxonomy" id="3133499"/>
    <lineage>
        <taxon>Bacteria</taxon>
        <taxon>Bacillati</taxon>
        <taxon>Bacillota</taxon>
        <taxon>Clostridia</taxon>
        <taxon>Lachnospirales</taxon>
        <taxon>Lachnospiraceae</taxon>
        <taxon>Maccoyibacter</taxon>
    </lineage>
</organism>
<dbReference type="Gene3D" id="1.10.1740.10">
    <property type="match status" value="1"/>
</dbReference>
<accession>A0ABV1HD67</accession>
<protein>
    <submittedName>
        <fullName evidence="7">RNA polymerase sigma factor</fullName>
    </submittedName>
</protein>
<dbReference type="PANTHER" id="PTHR43133">
    <property type="entry name" value="RNA POLYMERASE ECF-TYPE SIGMA FACTO"/>
    <property type="match status" value="1"/>
</dbReference>
<dbReference type="SUPFAM" id="SSF88946">
    <property type="entry name" value="Sigma2 domain of RNA polymerase sigma factors"/>
    <property type="match status" value="1"/>
</dbReference>
<dbReference type="InterPro" id="IPR013324">
    <property type="entry name" value="RNA_pol_sigma_r3/r4-like"/>
</dbReference>
<dbReference type="Proteomes" id="UP001454489">
    <property type="component" value="Unassembled WGS sequence"/>
</dbReference>
<comment type="caution">
    <text evidence="7">The sequence shown here is derived from an EMBL/GenBank/DDBJ whole genome shotgun (WGS) entry which is preliminary data.</text>
</comment>
<dbReference type="Gene3D" id="1.10.10.10">
    <property type="entry name" value="Winged helix-like DNA-binding domain superfamily/Winged helix DNA-binding domain"/>
    <property type="match status" value="1"/>
</dbReference>
<comment type="similarity">
    <text evidence="1">Belongs to the sigma-70 factor family. ECF subfamily.</text>
</comment>
<feature type="domain" description="RNA polymerase sigma factor 70 region 4 type 2" evidence="6">
    <location>
        <begin position="107"/>
        <end position="152"/>
    </location>
</feature>
<evidence type="ECO:0000256" key="3">
    <source>
        <dbReference type="ARBA" id="ARBA00023082"/>
    </source>
</evidence>
<evidence type="ECO:0000313" key="8">
    <source>
        <dbReference type="Proteomes" id="UP001454489"/>
    </source>
</evidence>
<dbReference type="Pfam" id="PF08281">
    <property type="entry name" value="Sigma70_r4_2"/>
    <property type="match status" value="1"/>
</dbReference>
<dbReference type="NCBIfam" id="TIGR02937">
    <property type="entry name" value="sigma70-ECF"/>
    <property type="match status" value="1"/>
</dbReference>
<gene>
    <name evidence="7" type="ORF">WMO43_07215</name>
</gene>
<sequence>MEKTQFENYFKNYYALVFRIAFSELKSHADADDIVQDVFLKLLLYQPAFESTEHEKAWLIRITINQCKDYQKNKWNNSTIGFEHIPESEKAYFKVPHVESDDTLWAVLELKESYRRPLYLFYYEDYSIKEIAALLHIPENTVKTNLKRGREQVKKLLDLSEHKRSQ</sequence>
<evidence type="ECO:0000259" key="6">
    <source>
        <dbReference type="Pfam" id="PF08281"/>
    </source>
</evidence>
<dbReference type="CDD" id="cd06171">
    <property type="entry name" value="Sigma70_r4"/>
    <property type="match status" value="1"/>
</dbReference>
<dbReference type="RefSeq" id="WP_353530731.1">
    <property type="nucleotide sequence ID" value="NZ_JBBMEX010000006.1"/>
</dbReference>
<dbReference type="Pfam" id="PF04542">
    <property type="entry name" value="Sigma70_r2"/>
    <property type="match status" value="1"/>
</dbReference>
<dbReference type="InterPro" id="IPR036388">
    <property type="entry name" value="WH-like_DNA-bd_sf"/>
</dbReference>